<organism evidence="3 4">
    <name type="scientific">Microdochium trichocladiopsis</name>
    <dbReference type="NCBI Taxonomy" id="1682393"/>
    <lineage>
        <taxon>Eukaryota</taxon>
        <taxon>Fungi</taxon>
        <taxon>Dikarya</taxon>
        <taxon>Ascomycota</taxon>
        <taxon>Pezizomycotina</taxon>
        <taxon>Sordariomycetes</taxon>
        <taxon>Xylariomycetidae</taxon>
        <taxon>Xylariales</taxon>
        <taxon>Microdochiaceae</taxon>
        <taxon>Microdochium</taxon>
    </lineage>
</organism>
<dbReference type="PANTHER" id="PTHR10039">
    <property type="entry name" value="AMELOGENIN"/>
    <property type="match status" value="1"/>
</dbReference>
<proteinExistence type="predicted"/>
<dbReference type="Gene3D" id="3.40.50.300">
    <property type="entry name" value="P-loop containing nucleotide triphosphate hydrolases"/>
    <property type="match status" value="1"/>
</dbReference>
<dbReference type="PROSITE" id="PS50837">
    <property type="entry name" value="NACHT"/>
    <property type="match status" value="1"/>
</dbReference>
<gene>
    <name evidence="3" type="ORF">B0I36DRAFT_425768</name>
</gene>
<dbReference type="InterPro" id="IPR056884">
    <property type="entry name" value="NPHP3-like_N"/>
</dbReference>
<evidence type="ECO:0000256" key="1">
    <source>
        <dbReference type="ARBA" id="ARBA00022737"/>
    </source>
</evidence>
<evidence type="ECO:0000259" key="2">
    <source>
        <dbReference type="PROSITE" id="PS50837"/>
    </source>
</evidence>
<keyword evidence="4" id="KW-1185">Reference proteome</keyword>
<dbReference type="PANTHER" id="PTHR10039:SF17">
    <property type="entry name" value="FUNGAL STAND N-TERMINAL GOODBYE DOMAIN-CONTAINING PROTEIN-RELATED"/>
    <property type="match status" value="1"/>
</dbReference>
<sequence>MAETLGLVASVIAVVDLSSKLAKLCFTYSREVSGAQDDIFRFQERLAAIEALARRLQDLLRSPQAPRDSHASLQAVLHGIRRRLGEAQKILEPSTSRLMMSRVGVHALKWPFKSKAMATIIADLLQDEVAILAFLQADQTETLGDVRADQLLKRLPVVHEAAYDSFDEAKNAKCLRNTRVKILEDIDTWLASRDSKHVYWLNGRAGTGKSTIARTVADGARNKGMLGATFFFKRGEGERSSAAKLMTTLAWQLSQQDPLMAREIKGAIEKNEALVTTALRQQFDGLILQPVLRILNGAATMSPRLVVIDALDECDETNDMALIIDLFSKLPQHANGAALKLLVTSRPELPIRLGFKRIDGKYDELILHEIQESTIQADIACYLSSELKTIRDDFNSMVASPQLRLSDTWPSPGDADRLVNMAVPLFIFAATIVRFLSDTRSGGPQKKMSVIFEPRVLAAENKLIATYQPVLAYLLAGQSQTIRKLIERRFKSVVGSIVLLFSPLSASSLVSFLAGECDADDIFSILEQLHSVLDIPQSQDVPIRLYHLSFRDYLLDQDLSGSSPFWINAQEGHARLAKQCMKVMQAFLKQDMCSLKHPGAGRASITPQKIDACIPVEVQYACVYWSQHLRDSGQKLVDGGDVDTLLSLHFLHWVEVLAILGRAGEAIDAVKTMSALADDKSTLYRFLADAHRFVMNCLPGIREAPLQLYSSALVFAPLESTIRKQFNQCIPNDWLNIRAEVRQSWSPWLQSLESWTHSGLGSSQWILATCH</sequence>
<protein>
    <recommendedName>
        <fullName evidence="2">NACHT domain-containing protein</fullName>
    </recommendedName>
</protein>
<comment type="caution">
    <text evidence="3">The sequence shown here is derived from an EMBL/GenBank/DDBJ whole genome shotgun (WGS) entry which is preliminary data.</text>
</comment>
<keyword evidence="1" id="KW-0677">Repeat</keyword>
<dbReference type="EMBL" id="JAGTJQ010000013">
    <property type="protein sequence ID" value="KAH7014279.1"/>
    <property type="molecule type" value="Genomic_DNA"/>
</dbReference>
<dbReference type="Proteomes" id="UP000756346">
    <property type="component" value="Unassembled WGS sequence"/>
</dbReference>
<accession>A0A9P9BG42</accession>
<dbReference type="Pfam" id="PF24883">
    <property type="entry name" value="NPHP3_N"/>
    <property type="match status" value="1"/>
</dbReference>
<dbReference type="OrthoDB" id="538223at2759"/>
<dbReference type="InterPro" id="IPR007111">
    <property type="entry name" value="NACHT_NTPase"/>
</dbReference>
<dbReference type="GeneID" id="70191901"/>
<reference evidence="3" key="1">
    <citation type="journal article" date="2021" name="Nat. Commun.">
        <title>Genetic determinants of endophytism in the Arabidopsis root mycobiome.</title>
        <authorList>
            <person name="Mesny F."/>
            <person name="Miyauchi S."/>
            <person name="Thiergart T."/>
            <person name="Pickel B."/>
            <person name="Atanasova L."/>
            <person name="Karlsson M."/>
            <person name="Huettel B."/>
            <person name="Barry K.W."/>
            <person name="Haridas S."/>
            <person name="Chen C."/>
            <person name="Bauer D."/>
            <person name="Andreopoulos W."/>
            <person name="Pangilinan J."/>
            <person name="LaButti K."/>
            <person name="Riley R."/>
            <person name="Lipzen A."/>
            <person name="Clum A."/>
            <person name="Drula E."/>
            <person name="Henrissat B."/>
            <person name="Kohler A."/>
            <person name="Grigoriev I.V."/>
            <person name="Martin F.M."/>
            <person name="Hacquard S."/>
        </authorList>
    </citation>
    <scope>NUCLEOTIDE SEQUENCE</scope>
    <source>
        <strain evidence="3">MPI-CAGE-CH-0230</strain>
    </source>
</reference>
<dbReference type="InterPro" id="IPR027417">
    <property type="entry name" value="P-loop_NTPase"/>
</dbReference>
<dbReference type="AlphaFoldDB" id="A0A9P9BG42"/>
<evidence type="ECO:0000313" key="3">
    <source>
        <dbReference type="EMBL" id="KAH7014279.1"/>
    </source>
</evidence>
<feature type="domain" description="NACHT" evidence="2">
    <location>
        <begin position="197"/>
        <end position="347"/>
    </location>
</feature>
<evidence type="ECO:0000313" key="4">
    <source>
        <dbReference type="Proteomes" id="UP000756346"/>
    </source>
</evidence>
<dbReference type="SUPFAM" id="SSF52540">
    <property type="entry name" value="P-loop containing nucleoside triphosphate hydrolases"/>
    <property type="match status" value="1"/>
</dbReference>
<dbReference type="RefSeq" id="XP_046005246.1">
    <property type="nucleotide sequence ID" value="XM_046162355.1"/>
</dbReference>
<name>A0A9P9BG42_9PEZI</name>